<keyword evidence="5" id="KW-1185">Reference proteome</keyword>
<feature type="domain" description="MmgE/PrpD C-terminal" evidence="3">
    <location>
        <begin position="277"/>
        <end position="442"/>
    </location>
</feature>
<dbReference type="InterPro" id="IPR045337">
    <property type="entry name" value="MmgE_PrpD_C"/>
</dbReference>
<evidence type="ECO:0000313" key="5">
    <source>
        <dbReference type="Proteomes" id="UP000293142"/>
    </source>
</evidence>
<dbReference type="RefSeq" id="WP_131015209.1">
    <property type="nucleotide sequence ID" value="NZ_SIRE01000014.1"/>
</dbReference>
<accession>A0A4Q9DM50</accession>
<reference evidence="4 5" key="1">
    <citation type="submission" date="2019-02" db="EMBL/GenBank/DDBJ databases">
        <title>Paenibacillus sp. nov., isolated from surface-sterilized tissue of Thalictrum simplex L.</title>
        <authorList>
            <person name="Tuo L."/>
        </authorList>
    </citation>
    <scope>NUCLEOTIDE SEQUENCE [LARGE SCALE GENOMIC DNA]</scope>
    <source>
        <strain evidence="4 5">N2SHLJ1</strain>
    </source>
</reference>
<protein>
    <submittedName>
        <fullName evidence="4">MmgE/PrpD family protein</fullName>
    </submittedName>
</protein>
<gene>
    <name evidence="4" type="ORF">EYB31_20105</name>
</gene>
<dbReference type="Gene3D" id="1.10.4100.10">
    <property type="entry name" value="2-methylcitrate dehydratase PrpD"/>
    <property type="match status" value="1"/>
</dbReference>
<evidence type="ECO:0000256" key="1">
    <source>
        <dbReference type="ARBA" id="ARBA00006174"/>
    </source>
</evidence>
<dbReference type="SUPFAM" id="SSF103378">
    <property type="entry name" value="2-methylcitrate dehydratase PrpD"/>
    <property type="match status" value="1"/>
</dbReference>
<dbReference type="InterPro" id="IPR042183">
    <property type="entry name" value="MmgE/PrpD_sf_1"/>
</dbReference>
<organism evidence="4 5">
    <name type="scientific">Paenibacillus thalictri</name>
    <dbReference type="NCBI Taxonomy" id="2527873"/>
    <lineage>
        <taxon>Bacteria</taxon>
        <taxon>Bacillati</taxon>
        <taxon>Bacillota</taxon>
        <taxon>Bacilli</taxon>
        <taxon>Bacillales</taxon>
        <taxon>Paenibacillaceae</taxon>
        <taxon>Paenibacillus</taxon>
    </lineage>
</organism>
<dbReference type="InterPro" id="IPR042188">
    <property type="entry name" value="MmgE/PrpD_sf_2"/>
</dbReference>
<proteinExistence type="inferred from homology"/>
<dbReference type="PANTHER" id="PTHR16943:SF8">
    <property type="entry name" value="2-METHYLCITRATE DEHYDRATASE"/>
    <property type="match status" value="1"/>
</dbReference>
<comment type="caution">
    <text evidence="4">The sequence shown here is derived from an EMBL/GenBank/DDBJ whole genome shotgun (WGS) entry which is preliminary data.</text>
</comment>
<dbReference type="EMBL" id="SIRE01000014">
    <property type="protein sequence ID" value="TBL76302.1"/>
    <property type="molecule type" value="Genomic_DNA"/>
</dbReference>
<comment type="similarity">
    <text evidence="1">Belongs to the PrpD family.</text>
</comment>
<dbReference type="OrthoDB" id="9795089at2"/>
<evidence type="ECO:0000259" key="3">
    <source>
        <dbReference type="Pfam" id="PF19305"/>
    </source>
</evidence>
<dbReference type="Pfam" id="PF19305">
    <property type="entry name" value="MmgE_PrpD_C"/>
    <property type="match status" value="1"/>
</dbReference>
<dbReference type="InterPro" id="IPR005656">
    <property type="entry name" value="MmgE_PrpD"/>
</dbReference>
<evidence type="ECO:0000259" key="2">
    <source>
        <dbReference type="Pfam" id="PF03972"/>
    </source>
</evidence>
<evidence type="ECO:0000313" key="4">
    <source>
        <dbReference type="EMBL" id="TBL76302.1"/>
    </source>
</evidence>
<feature type="domain" description="MmgE/PrpD N-terminal" evidence="2">
    <location>
        <begin position="7"/>
        <end position="248"/>
    </location>
</feature>
<dbReference type="Proteomes" id="UP000293142">
    <property type="component" value="Unassembled WGS sequence"/>
</dbReference>
<dbReference type="Gene3D" id="3.30.1330.120">
    <property type="entry name" value="2-methylcitrate dehydratase PrpD"/>
    <property type="match status" value="1"/>
</dbReference>
<name>A0A4Q9DM50_9BACL</name>
<dbReference type="AlphaFoldDB" id="A0A4Q9DM50"/>
<dbReference type="GO" id="GO:0016829">
    <property type="term" value="F:lyase activity"/>
    <property type="evidence" value="ECO:0007669"/>
    <property type="project" value="InterPro"/>
</dbReference>
<dbReference type="Pfam" id="PF03972">
    <property type="entry name" value="MmgE_PrpD_N"/>
    <property type="match status" value="1"/>
</dbReference>
<sequence>MATTITKLADFAHNITFADLPDPVVRETKRLLLDSFGCALAGVTSDKGKWGIEFSRQFFAGTPQATVLGIGDRMSAIGAAFVNGELINGLDFDAAGKHLPPFVIPPSLAVAEMNRASGQELIVACALAHEVGMRIGLALGSYRDIKDGKTSLPPVTGHSSAVFGGAVGVAKLDGFSSSQTAQALGMAGLISPVQTQTPMHKNLPTNSGKYLMAGWASQAALTAPYLIKAGHRGDISILDGEYGYWRFTGSTRWDAEAVISGLGEEWRFVNKVPIKQYPCCRMMHGGLDCLAAIIGDNQLRPEEIDGIHAYLEATCVEPMFNNTDITNQIDAQFSVAYNMSVLACGIKPGVRWQEYDTMNDPGIRRFMDKVTFEPHPAYVEALKKDANTRISRVEVSARGRTFAEERDFIKGTITSDPATYINDDELMAKFKDNASRILPIHKVNEACSRLMDLENAGDVTTVIELLHL</sequence>
<dbReference type="InterPro" id="IPR036148">
    <property type="entry name" value="MmgE/PrpD_sf"/>
</dbReference>
<dbReference type="PANTHER" id="PTHR16943">
    <property type="entry name" value="2-METHYLCITRATE DEHYDRATASE-RELATED"/>
    <property type="match status" value="1"/>
</dbReference>
<dbReference type="InterPro" id="IPR045336">
    <property type="entry name" value="MmgE_PrpD_N"/>
</dbReference>